<evidence type="ECO:0000256" key="1">
    <source>
        <dbReference type="SAM" id="Phobius"/>
    </source>
</evidence>
<feature type="transmembrane region" description="Helical" evidence="1">
    <location>
        <begin position="125"/>
        <end position="148"/>
    </location>
</feature>
<proteinExistence type="predicted"/>
<keyword evidence="1" id="KW-0472">Membrane</keyword>
<feature type="transmembrane region" description="Helical" evidence="1">
    <location>
        <begin position="51"/>
        <end position="71"/>
    </location>
</feature>
<evidence type="ECO:0008006" key="4">
    <source>
        <dbReference type="Google" id="ProtNLM"/>
    </source>
</evidence>
<dbReference type="EMBL" id="FNPE01000011">
    <property type="protein sequence ID" value="SDZ06743.1"/>
    <property type="molecule type" value="Genomic_DNA"/>
</dbReference>
<feature type="transmembrane region" description="Helical" evidence="1">
    <location>
        <begin position="91"/>
        <end position="113"/>
    </location>
</feature>
<keyword evidence="1" id="KW-0812">Transmembrane</keyword>
<dbReference type="Proteomes" id="UP000183417">
    <property type="component" value="Unassembled WGS sequence"/>
</dbReference>
<dbReference type="RefSeq" id="WP_016450400.1">
    <property type="nucleotide sequence ID" value="NZ_AP025556.1"/>
</dbReference>
<keyword evidence="1" id="KW-1133">Transmembrane helix</keyword>
<accession>A0A1H3Q0H9</accession>
<gene>
    <name evidence="2" type="ORF">SAMN05421547_111174</name>
</gene>
<dbReference type="AlphaFoldDB" id="A0A1H3Q0H9"/>
<dbReference type="PIRSF" id="PIRSF015875">
    <property type="entry name" value="UCP015875"/>
    <property type="match status" value="1"/>
</dbReference>
<organism evidence="2 3">
    <name type="scientific">Delftia lacustris</name>
    <dbReference type="NCBI Taxonomy" id="558537"/>
    <lineage>
        <taxon>Bacteria</taxon>
        <taxon>Pseudomonadati</taxon>
        <taxon>Pseudomonadota</taxon>
        <taxon>Betaproteobacteria</taxon>
        <taxon>Burkholderiales</taxon>
        <taxon>Comamonadaceae</taxon>
        <taxon>Delftia</taxon>
    </lineage>
</organism>
<feature type="transmembrane region" description="Helical" evidence="1">
    <location>
        <begin position="6"/>
        <end position="30"/>
    </location>
</feature>
<dbReference type="GeneID" id="94689800"/>
<reference evidence="2 3" key="1">
    <citation type="submission" date="2016-10" db="EMBL/GenBank/DDBJ databases">
        <authorList>
            <person name="de Groot N.N."/>
        </authorList>
    </citation>
    <scope>NUCLEOTIDE SEQUENCE [LARGE SCALE GENOMIC DNA]</scope>
    <source>
        <strain evidence="2 3">LMG 24775</strain>
    </source>
</reference>
<evidence type="ECO:0000313" key="3">
    <source>
        <dbReference type="Proteomes" id="UP000183417"/>
    </source>
</evidence>
<sequence length="150" mass="16262">MSYGLLLTLHLLAAIAFAGTVFFEVVLLAGARRHLPAIVARATEQALGDRAVAVMPWVLLVLYGAGLGLAWQHRAALAAAFAAPLASSFGLLLALKIGLALSVFGHFLAAMWWRRRGVLGGRRSHRLHLSVFCHVLAIVLLAKAMFYLHW</sequence>
<name>A0A1H3Q0H9_9BURK</name>
<dbReference type="InterPro" id="IPR007418">
    <property type="entry name" value="DUF474"/>
</dbReference>
<evidence type="ECO:0000313" key="2">
    <source>
        <dbReference type="EMBL" id="SDZ06743.1"/>
    </source>
</evidence>
<protein>
    <recommendedName>
        <fullName evidence="4">Copper resistance protein D</fullName>
    </recommendedName>
</protein>